<evidence type="ECO:0000256" key="17">
    <source>
        <dbReference type="SAM" id="SignalP"/>
    </source>
</evidence>
<evidence type="ECO:0000256" key="7">
    <source>
        <dbReference type="ARBA" id="ARBA00022692"/>
    </source>
</evidence>
<keyword evidence="5 15" id="KW-0597">Phosphoprotein</keyword>
<dbReference type="SMART" id="SM00073">
    <property type="entry name" value="HPT"/>
    <property type="match status" value="1"/>
</dbReference>
<keyword evidence="23" id="KW-1185">Reference proteome</keyword>
<evidence type="ECO:0000256" key="14">
    <source>
        <dbReference type="PROSITE-ProRule" id="PRU00110"/>
    </source>
</evidence>
<dbReference type="PROSITE" id="PS50112">
    <property type="entry name" value="PAS"/>
    <property type="match status" value="2"/>
</dbReference>
<feature type="domain" description="Response regulatory" evidence="19">
    <location>
        <begin position="1463"/>
        <end position="1579"/>
    </location>
</feature>
<evidence type="ECO:0000256" key="13">
    <source>
        <dbReference type="ARBA" id="ARBA00023136"/>
    </source>
</evidence>
<dbReference type="CDD" id="cd00130">
    <property type="entry name" value="PAS"/>
    <property type="match status" value="2"/>
</dbReference>
<dbReference type="GO" id="GO:0005886">
    <property type="term" value="C:plasma membrane"/>
    <property type="evidence" value="ECO:0007669"/>
    <property type="project" value="UniProtKB-SubCell"/>
</dbReference>
<feature type="modified residue" description="Phosphohistidine" evidence="14">
    <location>
        <position position="1671"/>
    </location>
</feature>
<dbReference type="PANTHER" id="PTHR45339:SF1">
    <property type="entry name" value="HYBRID SIGNAL TRANSDUCTION HISTIDINE KINASE J"/>
    <property type="match status" value="1"/>
</dbReference>
<reference evidence="22 23" key="1">
    <citation type="journal article" date="2014" name="Int. J. Syst. Evol. Microbiol.">
        <title>Complete genome sequence of Corynebacterium casei LMG S-19264T (=DSM 44701T), isolated from a smear-ripened cheese.</title>
        <authorList>
            <consortium name="US DOE Joint Genome Institute (JGI-PGF)"/>
            <person name="Walter F."/>
            <person name="Albersmeier A."/>
            <person name="Kalinowski J."/>
            <person name="Ruckert C."/>
        </authorList>
    </citation>
    <scope>NUCLEOTIDE SEQUENCE [LARGE SCALE GENOMIC DNA]</scope>
    <source>
        <strain evidence="22 23">NBRC 112785</strain>
    </source>
</reference>
<evidence type="ECO:0000256" key="12">
    <source>
        <dbReference type="ARBA" id="ARBA00023012"/>
    </source>
</evidence>
<evidence type="ECO:0000256" key="9">
    <source>
        <dbReference type="ARBA" id="ARBA00022777"/>
    </source>
</evidence>
<dbReference type="SMART" id="SM00388">
    <property type="entry name" value="HisKA"/>
    <property type="match status" value="1"/>
</dbReference>
<dbReference type="InterPro" id="IPR001789">
    <property type="entry name" value="Sig_transdc_resp-reg_receiver"/>
</dbReference>
<evidence type="ECO:0000256" key="6">
    <source>
        <dbReference type="ARBA" id="ARBA00022679"/>
    </source>
</evidence>
<keyword evidence="12" id="KW-0902">Two-component regulatory system</keyword>
<evidence type="ECO:0000256" key="16">
    <source>
        <dbReference type="SAM" id="MobiDB-lite"/>
    </source>
</evidence>
<dbReference type="SMART" id="SM00387">
    <property type="entry name" value="HATPase_c"/>
    <property type="match status" value="1"/>
</dbReference>
<evidence type="ECO:0000256" key="3">
    <source>
        <dbReference type="ARBA" id="ARBA00012438"/>
    </source>
</evidence>
<dbReference type="Pfam" id="PF00497">
    <property type="entry name" value="SBP_bac_3"/>
    <property type="match status" value="3"/>
</dbReference>
<dbReference type="InterPro" id="IPR005467">
    <property type="entry name" value="His_kinase_dom"/>
</dbReference>
<evidence type="ECO:0000256" key="15">
    <source>
        <dbReference type="PROSITE-ProRule" id="PRU00169"/>
    </source>
</evidence>
<protein>
    <recommendedName>
        <fullName evidence="3">histidine kinase</fullName>
        <ecNumber evidence="3">2.7.13.3</ecNumber>
    </recommendedName>
</protein>
<evidence type="ECO:0000259" key="20">
    <source>
        <dbReference type="PROSITE" id="PS50112"/>
    </source>
</evidence>
<dbReference type="PROSITE" id="PS50110">
    <property type="entry name" value="RESPONSE_REGULATORY"/>
    <property type="match status" value="2"/>
</dbReference>
<name>A0AA37WX18_9GAMM</name>
<dbReference type="InterPro" id="IPR036097">
    <property type="entry name" value="HisK_dim/P_sf"/>
</dbReference>
<dbReference type="InterPro" id="IPR001638">
    <property type="entry name" value="Solute-binding_3/MltF_N"/>
</dbReference>
<feature type="domain" description="HPt" evidence="21">
    <location>
        <begin position="1632"/>
        <end position="1732"/>
    </location>
</feature>
<feature type="chain" id="PRO_5041201849" description="histidine kinase" evidence="17">
    <location>
        <begin position="20"/>
        <end position="1814"/>
    </location>
</feature>
<keyword evidence="4" id="KW-1003">Cell membrane</keyword>
<dbReference type="SUPFAM" id="SSF47384">
    <property type="entry name" value="Homodimeric domain of signal transducing histidine kinase"/>
    <property type="match status" value="1"/>
</dbReference>
<keyword evidence="11" id="KW-1133">Transmembrane helix</keyword>
<dbReference type="GO" id="GO:0000155">
    <property type="term" value="F:phosphorelay sensor kinase activity"/>
    <property type="evidence" value="ECO:0007669"/>
    <property type="project" value="InterPro"/>
</dbReference>
<proteinExistence type="predicted"/>
<feature type="domain" description="PAS" evidence="20">
    <location>
        <begin position="924"/>
        <end position="981"/>
    </location>
</feature>
<evidence type="ECO:0000259" key="21">
    <source>
        <dbReference type="PROSITE" id="PS50894"/>
    </source>
</evidence>
<dbReference type="SUPFAM" id="SSF53850">
    <property type="entry name" value="Periplasmic binding protein-like II"/>
    <property type="match status" value="3"/>
</dbReference>
<dbReference type="InterPro" id="IPR011006">
    <property type="entry name" value="CheY-like_superfamily"/>
</dbReference>
<evidence type="ECO:0000256" key="2">
    <source>
        <dbReference type="ARBA" id="ARBA00004651"/>
    </source>
</evidence>
<dbReference type="Pfam" id="PF00072">
    <property type="entry name" value="Response_reg"/>
    <property type="match status" value="2"/>
</dbReference>
<feature type="modified residue" description="4-aspartylphosphate" evidence="15">
    <location>
        <position position="1367"/>
    </location>
</feature>
<keyword evidence="10" id="KW-0067">ATP-binding</keyword>
<dbReference type="InterPro" id="IPR004358">
    <property type="entry name" value="Sig_transdc_His_kin-like_C"/>
</dbReference>
<comment type="subcellular location">
    <subcellularLocation>
        <location evidence="2">Cell membrane</location>
        <topology evidence="2">Multi-pass membrane protein</topology>
    </subcellularLocation>
</comment>
<dbReference type="SUPFAM" id="SSF47226">
    <property type="entry name" value="Histidine-containing phosphotransfer domain, HPT domain"/>
    <property type="match status" value="1"/>
</dbReference>
<feature type="modified residue" description="4-aspartylphosphate" evidence="15">
    <location>
        <position position="1512"/>
    </location>
</feature>
<evidence type="ECO:0000259" key="19">
    <source>
        <dbReference type="PROSITE" id="PS50110"/>
    </source>
</evidence>
<dbReference type="SUPFAM" id="SSF52172">
    <property type="entry name" value="CheY-like"/>
    <property type="match status" value="2"/>
</dbReference>
<dbReference type="Gene3D" id="3.30.565.10">
    <property type="entry name" value="Histidine kinase-like ATPase, C-terminal domain"/>
    <property type="match status" value="1"/>
</dbReference>
<dbReference type="InterPro" id="IPR000014">
    <property type="entry name" value="PAS"/>
</dbReference>
<evidence type="ECO:0000256" key="5">
    <source>
        <dbReference type="ARBA" id="ARBA00022553"/>
    </source>
</evidence>
<dbReference type="SMART" id="SM00091">
    <property type="entry name" value="PAS"/>
    <property type="match status" value="2"/>
</dbReference>
<evidence type="ECO:0000256" key="4">
    <source>
        <dbReference type="ARBA" id="ARBA00022475"/>
    </source>
</evidence>
<evidence type="ECO:0000256" key="10">
    <source>
        <dbReference type="ARBA" id="ARBA00022840"/>
    </source>
</evidence>
<evidence type="ECO:0000259" key="18">
    <source>
        <dbReference type="PROSITE" id="PS50109"/>
    </source>
</evidence>
<dbReference type="Proteomes" id="UP001157439">
    <property type="component" value="Unassembled WGS sequence"/>
</dbReference>
<evidence type="ECO:0000313" key="23">
    <source>
        <dbReference type="Proteomes" id="UP001157439"/>
    </source>
</evidence>
<dbReference type="Gene3D" id="1.20.120.160">
    <property type="entry name" value="HPT domain"/>
    <property type="match status" value="1"/>
</dbReference>
<dbReference type="PROSITE" id="PS50894">
    <property type="entry name" value="HPT"/>
    <property type="match status" value="1"/>
</dbReference>
<dbReference type="CDD" id="cd16922">
    <property type="entry name" value="HATPase_EvgS-ArcB-TorS-like"/>
    <property type="match status" value="1"/>
</dbReference>
<dbReference type="Pfam" id="PF00512">
    <property type="entry name" value="HisKA"/>
    <property type="match status" value="1"/>
</dbReference>
<dbReference type="Pfam" id="PF01627">
    <property type="entry name" value="Hpt"/>
    <property type="match status" value="1"/>
</dbReference>
<dbReference type="FunFam" id="1.10.287.130:FF:000003">
    <property type="entry name" value="Histidine kinase"/>
    <property type="match status" value="1"/>
</dbReference>
<keyword evidence="9" id="KW-0418">Kinase</keyword>
<dbReference type="Pfam" id="PF13426">
    <property type="entry name" value="PAS_9"/>
    <property type="match status" value="1"/>
</dbReference>
<dbReference type="SMART" id="SM00062">
    <property type="entry name" value="PBPb"/>
    <property type="match status" value="3"/>
</dbReference>
<dbReference type="InterPro" id="IPR036890">
    <property type="entry name" value="HATPase_C_sf"/>
</dbReference>
<dbReference type="NCBIfam" id="TIGR00229">
    <property type="entry name" value="sensory_box"/>
    <property type="match status" value="1"/>
</dbReference>
<dbReference type="EC" id="2.7.13.3" evidence="3"/>
<dbReference type="SUPFAM" id="SSF55874">
    <property type="entry name" value="ATPase domain of HSP90 chaperone/DNA topoisomerase II/histidine kinase"/>
    <property type="match status" value="1"/>
</dbReference>
<feature type="region of interest" description="Disordered" evidence="16">
    <location>
        <begin position="1589"/>
        <end position="1611"/>
    </location>
</feature>
<dbReference type="CDD" id="cd01007">
    <property type="entry name" value="PBP2_BvgS_HisK_like"/>
    <property type="match status" value="3"/>
</dbReference>
<dbReference type="Gene3D" id="3.30.450.20">
    <property type="entry name" value="PAS domain"/>
    <property type="match status" value="2"/>
</dbReference>
<sequence length="1814" mass="201800">MRNWLVVLLLMSSLFSSLAFCETNTQLALTPEERVWLAENPQVTIGAHANWAPIDFQDSLGIQRGIAAGYLDLIEDATGIEFNVVTHPLFEETYNAAKVGDIDMLMSLSWSAAHEQEFFLSEPYFIGPYAIVTLRNAMPVRSQAELVSKRLLLAANEVINGVAASNYVADNVTVKPNTAKALRSLSREEADVYLGSQVVTLWEADRLRLINLRITSDPLMEMERVHFAVSKDNPILASIINKAFASINQAQRSRIEQTWTNAARGDLQIADGGIDNVTLNDEEQALIDSYGNLKLGVDPTWYPFEFFDEDGTYRGIVADYVHIIEKRLQKDFVPAIDLPWSEVENALTTGEIDVIAGLTPTPERKKKFLFTRSYISIPIAVFTRIDAPDMASLAQYKMRNIAVLTGYMQDELIREDHPEIAVKTYTNVDEALLALSRGEVDGFIGNVQVATETVNRQALINLKMNFETQYAYNLAFAVNKNNPELVTILDNMLAGISQQARRDIEHKWLVIRLISDSDERKPVVLNDEERAWINSNPVVTFSEEDWPPISIFEDDKLKGIAGSYLDYISQSTGLNFEYIKYDDWGQVLDAFARDEVMALPTSSYELERNDSVFSEPLMSAQLAVVTRPDVSYIDSLNRLDDEVIAVSDDSSALVLLRSNYPHLNFLEVPNETEGLKAVIQHKAYVYIDLLPVAAYTLSAGGFEQLKISGTLPDTINIAFQVKNQNAVLVSIINKVLNSMTESQRTRIYQSSVSVNVDKSLNLSLFAWIVGPLVVLFIGFAVWNRRQAKEIIFRKAQEERFQALLESAPDAMVIVNTRGSIELVNSQAEQLFGYPRQELLGQPVECLIPETIRNRHIGLRDGFFKDSSVRPMGRGADLFCLTKQGVKIPVDIKLAPIDSGNERLVAASVRDITERKAAEDALAASENQMRSQLENAPGGVLLVGNDESLTYLYANKMWSEITGYKPDEIGNAYRFFDVMFPDPEYRQFVRESWRLDVEDGFVNRESIYRITTKTGASKECQFRISTLPNGQILAFLQDVTGPRAEIRRFQNELKLAKEKAEAATQAKSDFLANMSHEIRTPINAVIGMSHLALQTELNAKQRNYIEKSHRSAETLLGIINDILDFSKIEAGKLSIEQVPFRLEDVLDNLANLVGMKAEEKGLELMFDMPTDIPTSLIGDPLRLGQILTNLGNNAVKFTERGEVIVKASFTELEDDSNAIQLNFSVSDTGIGMTSEQVLGLFKPFQQADTSTTRFYGGTGLGLSISKNLTTLMGGKIWVESQVGIGSTFHFSVKLTKQEGEQRERRLGQISPEKVRVLVVDDNASAREIFSNMLTSLGFRVDQVRSGADAIGTIAKADEQDPYQLVMMDWKMPGMDGVEASRSILTQLDLANIPTLIMVTAYGREEAIAAAEQVDIKGFLVKPATPSALLESIMRALNLEITRDSGVSDRKQLHEDDLEQLKGAHVLLVEDNAINQELALELLHLNGMTSEVAGNGEEALQWLEKAEFDGVLMDCQMPVMDGYEATKRIRQNPKWDDLPVIAMTANAMAGDSDKVLSVGMNDYIPKPIDTREMFKTMARWIKRRETSSGEAIAKSSVTSKEADNSNESLDVSPTDLSNIEELNSEAGLSTCGGSEALYLKLLAKFANDYPNNLNEIQQAIVNADQELAVRLVHTISGVAGNLGAERLAQHSRALEAELKSEPMPSSPQHWHSFGESLQALHHALKPLQVDSSARDTQINASKNNANEAQVFGMLLQLEGLLEDYDSQSVELIQAIMALPLDEAAHQCAQAIAEAVQEFDFEQAQEQLESWLAHYNA</sequence>
<keyword evidence="13" id="KW-0472">Membrane</keyword>
<dbReference type="EMBL" id="BSPO01000003">
    <property type="protein sequence ID" value="GLS84063.1"/>
    <property type="molecule type" value="Genomic_DNA"/>
</dbReference>
<feature type="domain" description="Histidine kinase" evidence="18">
    <location>
        <begin position="1072"/>
        <end position="1295"/>
    </location>
</feature>
<accession>A0AA37WX18</accession>
<dbReference type="InterPro" id="IPR003661">
    <property type="entry name" value="HisK_dim/P_dom"/>
</dbReference>
<dbReference type="SUPFAM" id="SSF55785">
    <property type="entry name" value="PYP-like sensor domain (PAS domain)"/>
    <property type="match status" value="2"/>
</dbReference>
<dbReference type="RefSeq" id="WP_158220715.1">
    <property type="nucleotide sequence ID" value="NZ_BSPO01000003.1"/>
</dbReference>
<evidence type="ECO:0000313" key="22">
    <source>
        <dbReference type="EMBL" id="GLS84063.1"/>
    </source>
</evidence>
<keyword evidence="6" id="KW-0808">Transferase</keyword>
<keyword evidence="7" id="KW-0812">Transmembrane</keyword>
<feature type="domain" description="Response regulatory" evidence="19">
    <location>
        <begin position="1314"/>
        <end position="1435"/>
    </location>
</feature>
<organism evidence="22 23">
    <name type="scientific">Paraferrimonas haliotis</name>
    <dbReference type="NCBI Taxonomy" id="2013866"/>
    <lineage>
        <taxon>Bacteria</taxon>
        <taxon>Pseudomonadati</taxon>
        <taxon>Pseudomonadota</taxon>
        <taxon>Gammaproteobacteria</taxon>
        <taxon>Alteromonadales</taxon>
        <taxon>Ferrimonadaceae</taxon>
        <taxon>Paraferrimonas</taxon>
    </lineage>
</organism>
<dbReference type="CDD" id="cd00082">
    <property type="entry name" value="HisKA"/>
    <property type="match status" value="1"/>
</dbReference>
<evidence type="ECO:0000256" key="11">
    <source>
        <dbReference type="ARBA" id="ARBA00022989"/>
    </source>
</evidence>
<dbReference type="Gene3D" id="3.40.50.2300">
    <property type="match status" value="2"/>
</dbReference>
<keyword evidence="8" id="KW-0547">Nucleotide-binding</keyword>
<dbReference type="SMART" id="SM00448">
    <property type="entry name" value="REC"/>
    <property type="match status" value="2"/>
</dbReference>
<dbReference type="Pfam" id="PF13188">
    <property type="entry name" value="PAS_8"/>
    <property type="match status" value="1"/>
</dbReference>
<dbReference type="Gene3D" id="1.10.287.130">
    <property type="match status" value="1"/>
</dbReference>
<comment type="catalytic activity">
    <reaction evidence="1">
        <text>ATP + protein L-histidine = ADP + protein N-phospho-L-histidine.</text>
        <dbReference type="EC" id="2.7.13.3"/>
    </reaction>
</comment>
<feature type="compositionally biased region" description="Polar residues" evidence="16">
    <location>
        <begin position="1593"/>
        <end position="1611"/>
    </location>
</feature>
<dbReference type="PROSITE" id="PS50109">
    <property type="entry name" value="HIS_KIN"/>
    <property type="match status" value="1"/>
</dbReference>
<gene>
    <name evidence="22" type="ORF">GCM10007894_20400</name>
</gene>
<keyword evidence="17" id="KW-0732">Signal</keyword>
<dbReference type="PANTHER" id="PTHR45339">
    <property type="entry name" value="HYBRID SIGNAL TRANSDUCTION HISTIDINE KINASE J"/>
    <property type="match status" value="1"/>
</dbReference>
<dbReference type="InterPro" id="IPR036641">
    <property type="entry name" value="HPT_dom_sf"/>
</dbReference>
<dbReference type="GO" id="GO:0005524">
    <property type="term" value="F:ATP binding"/>
    <property type="evidence" value="ECO:0007669"/>
    <property type="project" value="UniProtKB-KW"/>
</dbReference>
<dbReference type="FunFam" id="3.30.565.10:FF:000010">
    <property type="entry name" value="Sensor histidine kinase RcsC"/>
    <property type="match status" value="1"/>
</dbReference>
<dbReference type="InterPro" id="IPR035965">
    <property type="entry name" value="PAS-like_dom_sf"/>
</dbReference>
<comment type="caution">
    <text evidence="22">The sequence shown here is derived from an EMBL/GenBank/DDBJ whole genome shotgun (WGS) entry which is preliminary data.</text>
</comment>
<dbReference type="CDD" id="cd17546">
    <property type="entry name" value="REC_hyHK_CKI1_RcsC-like"/>
    <property type="match status" value="2"/>
</dbReference>
<feature type="signal peptide" evidence="17">
    <location>
        <begin position="1"/>
        <end position="19"/>
    </location>
</feature>
<dbReference type="Gene3D" id="3.40.190.10">
    <property type="entry name" value="Periplasmic binding protein-like II"/>
    <property type="match status" value="6"/>
</dbReference>
<dbReference type="InterPro" id="IPR003594">
    <property type="entry name" value="HATPase_dom"/>
</dbReference>
<dbReference type="PRINTS" id="PR00344">
    <property type="entry name" value="BCTRLSENSOR"/>
</dbReference>
<evidence type="ECO:0000256" key="8">
    <source>
        <dbReference type="ARBA" id="ARBA00022741"/>
    </source>
</evidence>
<dbReference type="Pfam" id="PF02518">
    <property type="entry name" value="HATPase_c"/>
    <property type="match status" value="1"/>
</dbReference>
<dbReference type="InterPro" id="IPR008207">
    <property type="entry name" value="Sig_transdc_His_kin_Hpt_dom"/>
</dbReference>
<feature type="domain" description="PAS" evidence="20">
    <location>
        <begin position="796"/>
        <end position="849"/>
    </location>
</feature>
<evidence type="ECO:0000256" key="1">
    <source>
        <dbReference type="ARBA" id="ARBA00000085"/>
    </source>
</evidence>